<comment type="caution">
    <text evidence="3">The sequence shown here is derived from an EMBL/GenBank/DDBJ whole genome shotgun (WGS) entry which is preliminary data.</text>
</comment>
<evidence type="ECO:0000256" key="2">
    <source>
        <dbReference type="SAM" id="Phobius"/>
    </source>
</evidence>
<keyword evidence="2" id="KW-0472">Membrane</keyword>
<feature type="region of interest" description="Disordered" evidence="1">
    <location>
        <begin position="1"/>
        <end position="34"/>
    </location>
</feature>
<evidence type="ECO:0000313" key="4">
    <source>
        <dbReference type="Proteomes" id="UP000711614"/>
    </source>
</evidence>
<reference evidence="3 4" key="1">
    <citation type="submission" date="2021-03" db="EMBL/GenBank/DDBJ databases">
        <title>Sequencing the genomes of 1000 actinobacteria strains.</title>
        <authorList>
            <person name="Klenk H.-P."/>
        </authorList>
    </citation>
    <scope>NUCLEOTIDE SEQUENCE [LARGE SCALE GENOMIC DNA]</scope>
    <source>
        <strain evidence="3 4">DSM 16005</strain>
    </source>
</reference>
<evidence type="ECO:0000313" key="3">
    <source>
        <dbReference type="EMBL" id="MBP2413057.1"/>
    </source>
</evidence>
<sequence>MSHPEHLPVPPPPGAEVGRSVPHLQPGVAPAQPAKSRKPLYFGLGGLAIGLAVGLTAGMAVVAIGGALGQSDDIPQAVEACSATGMEGVYSMDGGKSLDMQTAGKDSSGTTITTVACVLNELGAPQSLYSKIDSTRALDGTKSADWPGFTASWSYHPDSGLNIIVETAAK</sequence>
<feature type="transmembrane region" description="Helical" evidence="2">
    <location>
        <begin position="40"/>
        <end position="68"/>
    </location>
</feature>
<keyword evidence="2" id="KW-0812">Transmembrane</keyword>
<dbReference type="EMBL" id="JAGIOI010000001">
    <property type="protein sequence ID" value="MBP2413057.1"/>
    <property type="molecule type" value="Genomic_DNA"/>
</dbReference>
<evidence type="ECO:0008006" key="5">
    <source>
        <dbReference type="Google" id="ProtNLM"/>
    </source>
</evidence>
<name>A0ABS4YW80_9MICC</name>
<proteinExistence type="predicted"/>
<keyword evidence="2" id="KW-1133">Transmembrane helix</keyword>
<dbReference type="RefSeq" id="WP_209679975.1">
    <property type="nucleotide sequence ID" value="NZ_JAGIOI010000001.1"/>
</dbReference>
<protein>
    <recommendedName>
        <fullName evidence="5">DUF4333 domain-containing protein</fullName>
    </recommendedName>
</protein>
<dbReference type="Proteomes" id="UP000711614">
    <property type="component" value="Unassembled WGS sequence"/>
</dbReference>
<organism evidence="3 4">
    <name type="scientific">Arthrobacter stackebrandtii</name>
    <dbReference type="NCBI Taxonomy" id="272161"/>
    <lineage>
        <taxon>Bacteria</taxon>
        <taxon>Bacillati</taxon>
        <taxon>Actinomycetota</taxon>
        <taxon>Actinomycetes</taxon>
        <taxon>Micrococcales</taxon>
        <taxon>Micrococcaceae</taxon>
        <taxon>Arthrobacter</taxon>
    </lineage>
</organism>
<gene>
    <name evidence="3" type="ORF">JOF48_001856</name>
</gene>
<accession>A0ABS4YW80</accession>
<keyword evidence="4" id="KW-1185">Reference proteome</keyword>
<evidence type="ECO:0000256" key="1">
    <source>
        <dbReference type="SAM" id="MobiDB-lite"/>
    </source>
</evidence>